<protein>
    <submittedName>
        <fullName evidence="3">Uncharacterized protein</fullName>
    </submittedName>
</protein>
<keyword evidence="2" id="KW-0472">Membrane</keyword>
<keyword evidence="2" id="KW-1133">Transmembrane helix</keyword>
<name>A0A2M9CG53_9MICO</name>
<comment type="caution">
    <text evidence="3">The sequence shown here is derived from an EMBL/GenBank/DDBJ whole genome shotgun (WGS) entry which is preliminary data.</text>
</comment>
<evidence type="ECO:0000313" key="3">
    <source>
        <dbReference type="EMBL" id="PJJ70916.1"/>
    </source>
</evidence>
<feature type="compositionally biased region" description="Pro residues" evidence="1">
    <location>
        <begin position="13"/>
        <end position="42"/>
    </location>
</feature>
<dbReference type="EMBL" id="PGFF01000001">
    <property type="protein sequence ID" value="PJJ70916.1"/>
    <property type="molecule type" value="Genomic_DNA"/>
</dbReference>
<reference evidence="3 4" key="1">
    <citation type="submission" date="2017-11" db="EMBL/GenBank/DDBJ databases">
        <title>Genomic Encyclopedia of Archaeal and Bacterial Type Strains, Phase II (KMG-II): From Individual Species to Whole Genera.</title>
        <authorList>
            <person name="Goeker M."/>
        </authorList>
    </citation>
    <scope>NUCLEOTIDE SEQUENCE [LARGE SCALE GENOMIC DNA]</scope>
    <source>
        <strain evidence="3 4">DSM 27393</strain>
    </source>
</reference>
<accession>A0A2M9CG53</accession>
<evidence type="ECO:0000256" key="2">
    <source>
        <dbReference type="SAM" id="Phobius"/>
    </source>
</evidence>
<feature type="transmembrane region" description="Helical" evidence="2">
    <location>
        <begin position="72"/>
        <end position="94"/>
    </location>
</feature>
<gene>
    <name evidence="3" type="ORF">CLV46_0445</name>
</gene>
<feature type="transmembrane region" description="Helical" evidence="2">
    <location>
        <begin position="106"/>
        <end position="127"/>
    </location>
</feature>
<keyword evidence="2" id="KW-0812">Transmembrane</keyword>
<feature type="compositionally biased region" description="Low complexity" evidence="1">
    <location>
        <begin position="43"/>
        <end position="63"/>
    </location>
</feature>
<dbReference type="RefSeq" id="WP_157802196.1">
    <property type="nucleotide sequence ID" value="NZ_PGFF01000001.1"/>
</dbReference>
<feature type="region of interest" description="Disordered" evidence="1">
    <location>
        <begin position="1"/>
        <end position="68"/>
    </location>
</feature>
<sequence length="162" mass="16033">MNDQRDPGGAVPATPPPAAASAPSPAPDPAPVPEPVGGPTPTAPASATEPAPVPEPVEGTTPADSPRPRNRVLGITTFVLALLLLAGNIVGIVLSNDPATFVVATGIAYVVIFGSLVTFLMGAVAAVANLGRGWGFGAMAVSFVANPFVMLSVLNLFSGVGA</sequence>
<dbReference type="OrthoDB" id="5111334at2"/>
<keyword evidence="4" id="KW-1185">Reference proteome</keyword>
<evidence type="ECO:0000313" key="4">
    <source>
        <dbReference type="Proteomes" id="UP000228758"/>
    </source>
</evidence>
<dbReference type="Proteomes" id="UP000228758">
    <property type="component" value="Unassembled WGS sequence"/>
</dbReference>
<dbReference type="AlphaFoldDB" id="A0A2M9CG53"/>
<organism evidence="3 4">
    <name type="scientific">Diaminobutyricimonas aerilata</name>
    <dbReference type="NCBI Taxonomy" id="1162967"/>
    <lineage>
        <taxon>Bacteria</taxon>
        <taxon>Bacillati</taxon>
        <taxon>Actinomycetota</taxon>
        <taxon>Actinomycetes</taxon>
        <taxon>Micrococcales</taxon>
        <taxon>Microbacteriaceae</taxon>
        <taxon>Diaminobutyricimonas</taxon>
    </lineage>
</organism>
<evidence type="ECO:0000256" key="1">
    <source>
        <dbReference type="SAM" id="MobiDB-lite"/>
    </source>
</evidence>
<proteinExistence type="predicted"/>
<feature type="transmembrane region" description="Helical" evidence="2">
    <location>
        <begin position="134"/>
        <end position="157"/>
    </location>
</feature>